<sequence length="448" mass="50891">MPSYLIQFAQAHDEFRLPELHSLMKLENITMEYDSTTYDKMSPFLIVTLANDEDAYKLVQRAILIKGIYELWAAGETYEEVHEKLKANSEKWPAYSNCSFKFTVDAFGGTRSLQEQIEIIETFSFLGFEGPIDLKNPKAHFRIIEDYGLDPSRLTPPTKPYTIYMGRQIGLGKRELIDVYNLKKRKFIGNTSMDAELSLVMANQALATKGKLVYDPFVGTGSFLVTCAHFGALTMGSDIDGRQIRGKGKTSIRSNVEQYALYDRVLDTAIFDICHNPWRPVTFFDAIVTDPPYGVRAGAKRLGRKNGPDPERGLTMIDGVPNHLREDYYPPTVPYEMSEVLQDLLEFAARFLNPGGRLVYWLPTVAEEYSISDVPQHPCMELIANSEQPFGTWSRRLITMEKVREYVPLNTRVETESNNAPEVNLGHSNFREKYFTLGGPKKGAKQEN</sequence>
<dbReference type="PRINTS" id="PR00507">
    <property type="entry name" value="N12N6MTFRASE"/>
</dbReference>
<feature type="domain" description="Ribosomal RNA large subunit methyltransferase K/L-like methyltransferase" evidence="11">
    <location>
        <begin position="184"/>
        <end position="301"/>
    </location>
</feature>
<keyword evidence="6 10" id="KW-0949">S-adenosyl-L-methionine</keyword>
<dbReference type="InterPro" id="IPR059073">
    <property type="entry name" value="TRMT11_N"/>
</dbReference>
<evidence type="ECO:0000259" key="12">
    <source>
        <dbReference type="Pfam" id="PF25904"/>
    </source>
</evidence>
<dbReference type="InterPro" id="IPR016691">
    <property type="entry name" value="TRMT11"/>
</dbReference>
<organism evidence="13 14">
    <name type="scientific">Basidiobolus ranarum</name>
    <dbReference type="NCBI Taxonomy" id="34480"/>
    <lineage>
        <taxon>Eukaryota</taxon>
        <taxon>Fungi</taxon>
        <taxon>Fungi incertae sedis</taxon>
        <taxon>Zoopagomycota</taxon>
        <taxon>Entomophthoromycotina</taxon>
        <taxon>Basidiobolomycetes</taxon>
        <taxon>Basidiobolales</taxon>
        <taxon>Basidiobolaceae</taxon>
        <taxon>Basidiobolus</taxon>
    </lineage>
</organism>
<keyword evidence="14" id="KW-1185">Reference proteome</keyword>
<comment type="subcellular location">
    <subcellularLocation>
        <location evidence="1">Cytoplasm</location>
    </subcellularLocation>
</comment>
<dbReference type="PIRSF" id="PIRSF017259">
    <property type="entry name" value="tRNA_mtfrase_TRM11"/>
    <property type="match status" value="1"/>
</dbReference>
<accession>A0ABR2VYJ6</accession>
<evidence type="ECO:0000256" key="4">
    <source>
        <dbReference type="ARBA" id="ARBA00022603"/>
    </source>
</evidence>
<gene>
    <name evidence="13" type="ORF">K7432_008433</name>
</gene>
<dbReference type="PROSITE" id="PS00092">
    <property type="entry name" value="N6_MTASE"/>
    <property type="match status" value="1"/>
</dbReference>
<dbReference type="InterPro" id="IPR002052">
    <property type="entry name" value="DNA_methylase_N6_adenine_CS"/>
</dbReference>
<dbReference type="Proteomes" id="UP001479436">
    <property type="component" value="Unassembled WGS sequence"/>
</dbReference>
<dbReference type="InterPro" id="IPR029063">
    <property type="entry name" value="SAM-dependent_MTases_sf"/>
</dbReference>
<keyword evidence="2" id="KW-0963">Cytoplasm</keyword>
<name>A0ABR2VYJ6_9FUNG</name>
<evidence type="ECO:0000256" key="10">
    <source>
        <dbReference type="PROSITE-ProRule" id="PRU00959"/>
    </source>
</evidence>
<keyword evidence="7 10" id="KW-0819">tRNA processing</keyword>
<evidence type="ECO:0000256" key="1">
    <source>
        <dbReference type="ARBA" id="ARBA00004496"/>
    </source>
</evidence>
<comment type="similarity">
    <text evidence="10">Belongs to the class I-like SAM-binding methyltransferase superfamily. TRM11 methyltransferase family.</text>
</comment>
<dbReference type="Gene3D" id="3.40.50.150">
    <property type="entry name" value="Vaccinia Virus protein VP39"/>
    <property type="match status" value="1"/>
</dbReference>
<dbReference type="InterPro" id="IPR000241">
    <property type="entry name" value="RlmKL-like_Mtase"/>
</dbReference>
<protein>
    <recommendedName>
        <fullName evidence="9">tRNA (guanine(10)-N(2))-methyltransferase</fullName>
        <ecNumber evidence="9">2.1.1.214</ecNumber>
    </recommendedName>
</protein>
<evidence type="ECO:0000313" key="13">
    <source>
        <dbReference type="EMBL" id="KAK9710397.1"/>
    </source>
</evidence>
<dbReference type="PANTHER" id="PTHR13370">
    <property type="entry name" value="RNA METHYLASE-RELATED"/>
    <property type="match status" value="1"/>
</dbReference>
<dbReference type="PROSITE" id="PS51627">
    <property type="entry name" value="SAM_MT_TRM11"/>
    <property type="match status" value="1"/>
</dbReference>
<evidence type="ECO:0000259" key="11">
    <source>
        <dbReference type="Pfam" id="PF01170"/>
    </source>
</evidence>
<evidence type="ECO:0000256" key="7">
    <source>
        <dbReference type="ARBA" id="ARBA00022694"/>
    </source>
</evidence>
<keyword evidence="4 10" id="KW-0489">Methyltransferase</keyword>
<dbReference type="Pfam" id="PF25904">
    <property type="entry name" value="Tmrp11_N"/>
    <property type="match status" value="1"/>
</dbReference>
<dbReference type="PANTHER" id="PTHR13370:SF3">
    <property type="entry name" value="TRNA (GUANINE(10)-N2)-METHYLTRANSFERASE HOMOLOG"/>
    <property type="match status" value="1"/>
</dbReference>
<dbReference type="SUPFAM" id="SSF53335">
    <property type="entry name" value="S-adenosyl-L-methionine-dependent methyltransferases"/>
    <property type="match status" value="1"/>
</dbReference>
<keyword evidence="3 10" id="KW-0820">tRNA-binding</keyword>
<dbReference type="Pfam" id="PF01170">
    <property type="entry name" value="UPF0020"/>
    <property type="match status" value="1"/>
</dbReference>
<comment type="caution">
    <text evidence="13">The sequence shown here is derived from an EMBL/GenBank/DDBJ whole genome shotgun (WGS) entry which is preliminary data.</text>
</comment>
<evidence type="ECO:0000256" key="8">
    <source>
        <dbReference type="ARBA" id="ARBA00022884"/>
    </source>
</evidence>
<evidence type="ECO:0000256" key="2">
    <source>
        <dbReference type="ARBA" id="ARBA00022490"/>
    </source>
</evidence>
<dbReference type="EC" id="2.1.1.214" evidence="9"/>
<evidence type="ECO:0000256" key="9">
    <source>
        <dbReference type="ARBA" id="ARBA00066937"/>
    </source>
</evidence>
<reference evidence="13 14" key="1">
    <citation type="submission" date="2023-04" db="EMBL/GenBank/DDBJ databases">
        <title>Genome of Basidiobolus ranarum AG-B5.</title>
        <authorList>
            <person name="Stajich J.E."/>
            <person name="Carter-House D."/>
            <person name="Gryganskyi A."/>
        </authorList>
    </citation>
    <scope>NUCLEOTIDE SEQUENCE [LARGE SCALE GENOMIC DNA]</scope>
    <source>
        <strain evidence="13 14">AG-B5</strain>
    </source>
</reference>
<proteinExistence type="inferred from homology"/>
<evidence type="ECO:0000256" key="6">
    <source>
        <dbReference type="ARBA" id="ARBA00022691"/>
    </source>
</evidence>
<evidence type="ECO:0000256" key="3">
    <source>
        <dbReference type="ARBA" id="ARBA00022555"/>
    </source>
</evidence>
<keyword evidence="5 10" id="KW-0808">Transferase</keyword>
<keyword evidence="8 10" id="KW-0694">RNA-binding</keyword>
<evidence type="ECO:0000256" key="5">
    <source>
        <dbReference type="ARBA" id="ARBA00022679"/>
    </source>
</evidence>
<evidence type="ECO:0000313" key="14">
    <source>
        <dbReference type="Proteomes" id="UP001479436"/>
    </source>
</evidence>
<feature type="domain" description="tRNA (guanine(10)-N(2))-methyltransferase TRMT11 N-terminal" evidence="12">
    <location>
        <begin position="3"/>
        <end position="174"/>
    </location>
</feature>
<dbReference type="EMBL" id="JASJQH010007343">
    <property type="protein sequence ID" value="KAK9710397.1"/>
    <property type="molecule type" value="Genomic_DNA"/>
</dbReference>